<dbReference type="Proteomes" id="UP000219612">
    <property type="component" value="Unassembled WGS sequence"/>
</dbReference>
<evidence type="ECO:0000313" key="2">
    <source>
        <dbReference type="Proteomes" id="UP000219612"/>
    </source>
</evidence>
<dbReference type="EMBL" id="OBDY01000003">
    <property type="protein sequence ID" value="SNY29481.1"/>
    <property type="molecule type" value="Genomic_DNA"/>
</dbReference>
<organism evidence="1 2">
    <name type="scientific">Paractinoplanes atraurantiacus</name>
    <dbReference type="NCBI Taxonomy" id="1036182"/>
    <lineage>
        <taxon>Bacteria</taxon>
        <taxon>Bacillati</taxon>
        <taxon>Actinomycetota</taxon>
        <taxon>Actinomycetes</taxon>
        <taxon>Micromonosporales</taxon>
        <taxon>Micromonosporaceae</taxon>
        <taxon>Paractinoplanes</taxon>
    </lineage>
</organism>
<keyword evidence="2" id="KW-1185">Reference proteome</keyword>
<dbReference type="AlphaFoldDB" id="A0A285H4Q4"/>
<reference evidence="1 2" key="1">
    <citation type="submission" date="2017-09" db="EMBL/GenBank/DDBJ databases">
        <authorList>
            <person name="Ehlers B."/>
            <person name="Leendertz F.H."/>
        </authorList>
    </citation>
    <scope>NUCLEOTIDE SEQUENCE [LARGE SCALE GENOMIC DNA]</scope>
    <source>
        <strain evidence="1 2">CGMCC 4.6857</strain>
    </source>
</reference>
<sequence>MASHLNNSDASMIAGFPRRWRGVVSWLQRVSDRWEAVLR</sequence>
<gene>
    <name evidence="1" type="ORF">SAMN05421748_103257</name>
</gene>
<evidence type="ECO:0000313" key="1">
    <source>
        <dbReference type="EMBL" id="SNY29481.1"/>
    </source>
</evidence>
<protein>
    <submittedName>
        <fullName evidence="1">Uncharacterized protein</fullName>
    </submittedName>
</protein>
<name>A0A285H4Q4_9ACTN</name>
<proteinExistence type="predicted"/>
<accession>A0A285H4Q4</accession>